<evidence type="ECO:0000256" key="1">
    <source>
        <dbReference type="ARBA" id="ARBA00004651"/>
    </source>
</evidence>
<accession>A0AAV3U6Y6</accession>
<evidence type="ECO:0000256" key="2">
    <source>
        <dbReference type="ARBA" id="ARBA00022475"/>
    </source>
</evidence>
<comment type="subcellular location">
    <subcellularLocation>
        <location evidence="1">Cell membrane</location>
        <topology evidence="1">Multi-pass membrane protein</topology>
    </subcellularLocation>
</comment>
<keyword evidence="9" id="KW-1185">Reference proteome</keyword>
<dbReference type="Pfam" id="PF06271">
    <property type="entry name" value="RDD"/>
    <property type="match status" value="1"/>
</dbReference>
<dbReference type="PANTHER" id="PTHR36115">
    <property type="entry name" value="PROLINE-RICH ANTIGEN HOMOLOG-RELATED"/>
    <property type="match status" value="1"/>
</dbReference>
<comment type="caution">
    <text evidence="8">The sequence shown here is derived from an EMBL/GenBank/DDBJ whole genome shotgun (WGS) entry which is preliminary data.</text>
</comment>
<gene>
    <name evidence="8" type="ORF">GCM10025791_37270</name>
</gene>
<feature type="transmembrane region" description="Helical" evidence="6">
    <location>
        <begin position="25"/>
        <end position="53"/>
    </location>
</feature>
<evidence type="ECO:0000313" key="9">
    <source>
        <dbReference type="Proteomes" id="UP001409585"/>
    </source>
</evidence>
<dbReference type="RefSeq" id="WP_345426012.1">
    <property type="nucleotide sequence ID" value="NZ_AP031496.1"/>
</dbReference>
<dbReference type="Proteomes" id="UP001409585">
    <property type="component" value="Unassembled WGS sequence"/>
</dbReference>
<dbReference type="PANTHER" id="PTHR36115:SF4">
    <property type="entry name" value="MEMBRANE PROTEIN"/>
    <property type="match status" value="1"/>
</dbReference>
<evidence type="ECO:0000256" key="3">
    <source>
        <dbReference type="ARBA" id="ARBA00022692"/>
    </source>
</evidence>
<evidence type="ECO:0000256" key="6">
    <source>
        <dbReference type="SAM" id="Phobius"/>
    </source>
</evidence>
<evidence type="ECO:0000256" key="5">
    <source>
        <dbReference type="ARBA" id="ARBA00023136"/>
    </source>
</evidence>
<proteinExistence type="predicted"/>
<feature type="domain" description="RDD" evidence="7">
    <location>
        <begin position="23"/>
        <end position="149"/>
    </location>
</feature>
<evidence type="ECO:0000313" key="8">
    <source>
        <dbReference type="EMBL" id="GAA4952927.1"/>
    </source>
</evidence>
<keyword evidence="4 6" id="KW-1133">Transmembrane helix</keyword>
<evidence type="ECO:0000259" key="7">
    <source>
        <dbReference type="Pfam" id="PF06271"/>
    </source>
</evidence>
<feature type="transmembrane region" description="Helical" evidence="6">
    <location>
        <begin position="65"/>
        <end position="85"/>
    </location>
</feature>
<dbReference type="EMBL" id="BAABLX010000029">
    <property type="protein sequence ID" value="GAA4952927.1"/>
    <property type="molecule type" value="Genomic_DNA"/>
</dbReference>
<dbReference type="AlphaFoldDB" id="A0AAV3U6Y6"/>
<evidence type="ECO:0000256" key="4">
    <source>
        <dbReference type="ARBA" id="ARBA00022989"/>
    </source>
</evidence>
<sequence length="157" mass="17556">MDDIYQPPQSDVEQHSAAGYQFAGFWVRLVATLVDTLLMMIVTYPILAAIYGFDYFTGGAAVSGFWDILFSYVLPAVVVIMFWLYKSATPGKMLLGLKVISQKDGQGLSVSQSIGRYFAYYLSTIPLMLGFIWIAIDENKQGFHDKLAKTYVIKAKP</sequence>
<name>A0AAV3U6Y6_9ALTE</name>
<dbReference type="InterPro" id="IPR010432">
    <property type="entry name" value="RDD"/>
</dbReference>
<dbReference type="GO" id="GO:0005886">
    <property type="term" value="C:plasma membrane"/>
    <property type="evidence" value="ECO:0007669"/>
    <property type="project" value="UniProtKB-SubCell"/>
</dbReference>
<keyword evidence="5 6" id="KW-0472">Membrane</keyword>
<keyword evidence="3 6" id="KW-0812">Transmembrane</keyword>
<organism evidence="8 9">
    <name type="scientific">Halioxenophilus aromaticivorans</name>
    <dbReference type="NCBI Taxonomy" id="1306992"/>
    <lineage>
        <taxon>Bacteria</taxon>
        <taxon>Pseudomonadati</taxon>
        <taxon>Pseudomonadota</taxon>
        <taxon>Gammaproteobacteria</taxon>
        <taxon>Alteromonadales</taxon>
        <taxon>Alteromonadaceae</taxon>
        <taxon>Halioxenophilus</taxon>
    </lineage>
</organism>
<reference evidence="9" key="1">
    <citation type="journal article" date="2019" name="Int. J. Syst. Evol. Microbiol.">
        <title>The Global Catalogue of Microorganisms (GCM) 10K type strain sequencing project: providing services to taxonomists for standard genome sequencing and annotation.</title>
        <authorList>
            <consortium name="The Broad Institute Genomics Platform"/>
            <consortium name="The Broad Institute Genome Sequencing Center for Infectious Disease"/>
            <person name="Wu L."/>
            <person name="Ma J."/>
        </authorList>
    </citation>
    <scope>NUCLEOTIDE SEQUENCE [LARGE SCALE GENOMIC DNA]</scope>
    <source>
        <strain evidence="9">JCM 19134</strain>
    </source>
</reference>
<keyword evidence="2" id="KW-1003">Cell membrane</keyword>
<protein>
    <submittedName>
        <fullName evidence="8">RDD family protein</fullName>
    </submittedName>
</protein>
<feature type="transmembrane region" description="Helical" evidence="6">
    <location>
        <begin position="118"/>
        <end position="136"/>
    </location>
</feature>
<dbReference type="InterPro" id="IPR051791">
    <property type="entry name" value="Pra-immunoreactive"/>
</dbReference>